<dbReference type="InterPro" id="IPR004012">
    <property type="entry name" value="Run_dom"/>
</dbReference>
<evidence type="ECO:0000259" key="8">
    <source>
        <dbReference type="PROSITE" id="PS50826"/>
    </source>
</evidence>
<dbReference type="Pfam" id="PF01363">
    <property type="entry name" value="FYVE"/>
    <property type="match status" value="1"/>
</dbReference>
<dbReference type="InterPro" id="IPR037213">
    <property type="entry name" value="Run_dom_sf"/>
</dbReference>
<dbReference type="SMART" id="SM00593">
    <property type="entry name" value="RUN"/>
    <property type="match status" value="1"/>
</dbReference>
<dbReference type="InterPro" id="IPR017455">
    <property type="entry name" value="Znf_FYVE-rel"/>
</dbReference>
<keyword evidence="10" id="KW-1185">Reference proteome</keyword>
<feature type="domain" description="RUN" evidence="8">
    <location>
        <begin position="93"/>
        <end position="228"/>
    </location>
</feature>
<feature type="coiled-coil region" evidence="6">
    <location>
        <begin position="508"/>
        <end position="573"/>
    </location>
</feature>
<evidence type="ECO:0000256" key="6">
    <source>
        <dbReference type="SAM" id="Coils"/>
    </source>
</evidence>
<accession>A0A1D1W9X7</accession>
<dbReference type="SUPFAM" id="SSF57903">
    <property type="entry name" value="FYVE/PHD zinc finger"/>
    <property type="match status" value="1"/>
</dbReference>
<keyword evidence="3" id="KW-0862">Zinc</keyword>
<evidence type="ECO:0000313" key="10">
    <source>
        <dbReference type="Proteomes" id="UP000186922"/>
    </source>
</evidence>
<dbReference type="Pfam" id="PF02759">
    <property type="entry name" value="RUN"/>
    <property type="match status" value="1"/>
</dbReference>
<evidence type="ECO:0000256" key="1">
    <source>
        <dbReference type="ARBA" id="ARBA00022723"/>
    </source>
</evidence>
<dbReference type="InterPro" id="IPR047335">
    <property type="entry name" value="RUFY1-3"/>
</dbReference>
<sequence length="650" mass="74607">MTDRPDVETTSLYAALASPLAKTFSERKNGFARGFSLDVIQDFMTPVNEAKLRKNHEAAQQTMGIERKNLLGLTQLIVRDVIERSMSLDRTVTGQFQPLRHLFSILEQILRHGYKNRKGLLLSTKTKELWSILESLEAVCPQSKEVTESCRNLSHIETSMGKVRAWIRLSLMQKKLPDYFKALVDNRSTLLAEYYEPGAMMMSEECQVIAGLLVGLNFIDYNLCVKDEDLDNEYQVISLVPYLKTRSQPETEHPHSEEEVGLKSILDQKNYLEELNSHLKVQMANLESKIDVLTAMNTQLTKESHESKTNMAATELVNQELKTINEKLQKNNHDDLSVERETYNSSRQGLDTLNSTLQTRLDKEVVARLELERELKLQTNIRSETESAVKIMEKDLSEKDNMLSAAKKQLDDFKLINLEMYQKLQTAETALKSKTDLVLRMEQKMRQMGDTMMQLGNKIHVLETERKAAEQTARTLSERLAETDVTRSALETDLRMEQEQKASLMGSLTEQQDKLSGLQKEVESIRNISESYEKLRQEHQYFQKMSEEQEETLAELGSHLSEQKEKVAELKDLTNQFDPTNQQWEKDAVNCKLCEKAFTVARRKHHCRHCGGIFCNACSDNKMPLASSPKPVRVCDNCHILLLRRYSSAK</sequence>
<dbReference type="OrthoDB" id="79871at2759"/>
<evidence type="ECO:0000313" key="9">
    <source>
        <dbReference type="EMBL" id="GAV07959.1"/>
    </source>
</evidence>
<dbReference type="CDD" id="cd17681">
    <property type="entry name" value="RUN_RUFY1_like"/>
    <property type="match status" value="1"/>
</dbReference>
<name>A0A1D1W9X7_RAMVA</name>
<keyword evidence="1" id="KW-0479">Metal-binding</keyword>
<evidence type="ECO:0008006" key="11">
    <source>
        <dbReference type="Google" id="ProtNLM"/>
    </source>
</evidence>
<protein>
    <recommendedName>
        <fullName evidence="11">FYVE-type domain-containing protein</fullName>
    </recommendedName>
</protein>
<dbReference type="PANTHER" id="PTHR45956:SF6">
    <property type="entry name" value="RUN DOMAIN-CONTAINING PROTEIN"/>
    <property type="match status" value="1"/>
</dbReference>
<keyword evidence="2 5" id="KW-0863">Zinc-finger</keyword>
<evidence type="ECO:0000256" key="5">
    <source>
        <dbReference type="PROSITE-ProRule" id="PRU00091"/>
    </source>
</evidence>
<dbReference type="GO" id="GO:0005737">
    <property type="term" value="C:cytoplasm"/>
    <property type="evidence" value="ECO:0007669"/>
    <property type="project" value="TreeGrafter"/>
</dbReference>
<dbReference type="InterPro" id="IPR013083">
    <property type="entry name" value="Znf_RING/FYVE/PHD"/>
</dbReference>
<evidence type="ECO:0000259" key="7">
    <source>
        <dbReference type="PROSITE" id="PS50178"/>
    </source>
</evidence>
<dbReference type="FunFam" id="1.20.58.900:FF:000011">
    <property type="entry name" value="Uncharacterized protein, isoform B"/>
    <property type="match status" value="1"/>
</dbReference>
<dbReference type="Gene3D" id="3.30.40.10">
    <property type="entry name" value="Zinc/RING finger domain, C3HC4 (zinc finger)"/>
    <property type="match status" value="1"/>
</dbReference>
<dbReference type="GO" id="GO:0008270">
    <property type="term" value="F:zinc ion binding"/>
    <property type="evidence" value="ECO:0007669"/>
    <property type="project" value="UniProtKB-KW"/>
</dbReference>
<feature type="coiled-coil region" evidence="6">
    <location>
        <begin position="452"/>
        <end position="479"/>
    </location>
</feature>
<dbReference type="CDD" id="cd15721">
    <property type="entry name" value="FYVE_RUFY1_like"/>
    <property type="match status" value="1"/>
</dbReference>
<comment type="caution">
    <text evidence="9">The sequence shown here is derived from an EMBL/GenBank/DDBJ whole genome shotgun (WGS) entry which is preliminary data.</text>
</comment>
<dbReference type="SUPFAM" id="SSF140741">
    <property type="entry name" value="RUN domain-like"/>
    <property type="match status" value="1"/>
</dbReference>
<organism evidence="9 10">
    <name type="scientific">Ramazzottius varieornatus</name>
    <name type="common">Water bear</name>
    <name type="synonym">Tardigrade</name>
    <dbReference type="NCBI Taxonomy" id="947166"/>
    <lineage>
        <taxon>Eukaryota</taxon>
        <taxon>Metazoa</taxon>
        <taxon>Ecdysozoa</taxon>
        <taxon>Tardigrada</taxon>
        <taxon>Eutardigrada</taxon>
        <taxon>Parachela</taxon>
        <taxon>Hypsibioidea</taxon>
        <taxon>Ramazzottiidae</taxon>
        <taxon>Ramazzottius</taxon>
    </lineage>
</organism>
<dbReference type="Gene3D" id="1.20.58.900">
    <property type="match status" value="1"/>
</dbReference>
<keyword evidence="4 6" id="KW-0175">Coiled coil</keyword>
<dbReference type="InterPro" id="IPR000306">
    <property type="entry name" value="Znf_FYVE"/>
</dbReference>
<feature type="coiled-coil region" evidence="6">
    <location>
        <begin position="269"/>
        <end position="331"/>
    </location>
</feature>
<dbReference type="STRING" id="947166.A0A1D1W9X7"/>
<dbReference type="AlphaFoldDB" id="A0A1D1W9X7"/>
<evidence type="ECO:0000256" key="3">
    <source>
        <dbReference type="ARBA" id="ARBA00022833"/>
    </source>
</evidence>
<dbReference type="PROSITE" id="PS50178">
    <property type="entry name" value="ZF_FYVE"/>
    <property type="match status" value="1"/>
</dbReference>
<dbReference type="PROSITE" id="PS50826">
    <property type="entry name" value="RUN"/>
    <property type="match status" value="1"/>
</dbReference>
<feature type="domain" description="FYVE-type" evidence="7">
    <location>
        <begin position="585"/>
        <end position="643"/>
    </location>
</feature>
<evidence type="ECO:0000256" key="2">
    <source>
        <dbReference type="ARBA" id="ARBA00022771"/>
    </source>
</evidence>
<gene>
    <name evidence="9" type="primary">RvY_17732-1</name>
    <name evidence="9" type="synonym">RvY_17732.1</name>
    <name evidence="9" type="ORF">RvY_17732</name>
</gene>
<dbReference type="InterPro" id="IPR011011">
    <property type="entry name" value="Znf_FYVE_PHD"/>
</dbReference>
<dbReference type="Proteomes" id="UP000186922">
    <property type="component" value="Unassembled WGS sequence"/>
</dbReference>
<dbReference type="PANTHER" id="PTHR45956">
    <property type="entry name" value="RUN AND FYVE DOMAIN-CONTAINING PROTEIN 2-LIKE PROTEIN"/>
    <property type="match status" value="1"/>
</dbReference>
<dbReference type="EMBL" id="BDGG01000016">
    <property type="protein sequence ID" value="GAV07959.1"/>
    <property type="molecule type" value="Genomic_DNA"/>
</dbReference>
<proteinExistence type="predicted"/>
<dbReference type="SMART" id="SM00064">
    <property type="entry name" value="FYVE"/>
    <property type="match status" value="1"/>
</dbReference>
<reference evidence="9 10" key="1">
    <citation type="journal article" date="2016" name="Nat. Commun.">
        <title>Extremotolerant tardigrade genome and improved radiotolerance of human cultured cells by tardigrade-unique protein.</title>
        <authorList>
            <person name="Hashimoto T."/>
            <person name="Horikawa D.D."/>
            <person name="Saito Y."/>
            <person name="Kuwahara H."/>
            <person name="Kozuka-Hata H."/>
            <person name="Shin-I T."/>
            <person name="Minakuchi Y."/>
            <person name="Ohishi K."/>
            <person name="Motoyama A."/>
            <person name="Aizu T."/>
            <person name="Enomoto A."/>
            <person name="Kondo K."/>
            <person name="Tanaka S."/>
            <person name="Hara Y."/>
            <person name="Koshikawa S."/>
            <person name="Sagara H."/>
            <person name="Miura T."/>
            <person name="Yokobori S."/>
            <person name="Miyagawa K."/>
            <person name="Suzuki Y."/>
            <person name="Kubo T."/>
            <person name="Oyama M."/>
            <person name="Kohara Y."/>
            <person name="Fujiyama A."/>
            <person name="Arakawa K."/>
            <person name="Katayama T."/>
            <person name="Toyoda A."/>
            <person name="Kunieda T."/>
        </authorList>
    </citation>
    <scope>NUCLEOTIDE SEQUENCE [LARGE SCALE GENOMIC DNA]</scope>
    <source>
        <strain evidence="9 10">YOKOZUNA-1</strain>
    </source>
</reference>
<evidence type="ECO:0000256" key="4">
    <source>
        <dbReference type="ARBA" id="ARBA00023054"/>
    </source>
</evidence>